<evidence type="ECO:0000313" key="2">
    <source>
        <dbReference type="EMBL" id="RJP57775.1"/>
    </source>
</evidence>
<gene>
    <name evidence="2" type="ORF">C4541_09650</name>
</gene>
<comment type="caution">
    <text evidence="2">The sequence shown here is derived from an EMBL/GenBank/DDBJ whole genome shotgun (WGS) entry which is preliminary data.</text>
</comment>
<accession>A0A3A4QUZ3</accession>
<keyword evidence="1" id="KW-0472">Membrane</keyword>
<evidence type="ECO:0000313" key="3">
    <source>
        <dbReference type="Proteomes" id="UP000266426"/>
    </source>
</evidence>
<feature type="non-terminal residue" evidence="2">
    <location>
        <position position="1"/>
    </location>
</feature>
<evidence type="ECO:0000256" key="1">
    <source>
        <dbReference type="SAM" id="Phobius"/>
    </source>
</evidence>
<dbReference type="AlphaFoldDB" id="A0A3A4QUZ3"/>
<dbReference type="EMBL" id="QZJZ01000075">
    <property type="protein sequence ID" value="RJP57775.1"/>
    <property type="molecule type" value="Genomic_DNA"/>
</dbReference>
<protein>
    <submittedName>
        <fullName evidence="2">PEP-CTERM sorting domain-containing protein</fullName>
    </submittedName>
</protein>
<reference evidence="2 3" key="1">
    <citation type="journal article" date="2017" name="ISME J.">
        <title>Energy and carbon metabolisms in a deep terrestrial subsurface fluid microbial community.</title>
        <authorList>
            <person name="Momper L."/>
            <person name="Jungbluth S.P."/>
            <person name="Lee M.D."/>
            <person name="Amend J.P."/>
        </authorList>
    </citation>
    <scope>NUCLEOTIDE SEQUENCE [LARGE SCALE GENOMIC DNA]</scope>
    <source>
        <strain evidence="2">SURF_26</strain>
    </source>
</reference>
<dbReference type="NCBIfam" id="TIGR02595">
    <property type="entry name" value="PEP_CTERM"/>
    <property type="match status" value="1"/>
</dbReference>
<dbReference type="InterPro" id="IPR013424">
    <property type="entry name" value="Ice-binding_C"/>
</dbReference>
<keyword evidence="1" id="KW-0812">Transmembrane</keyword>
<name>A0A3A4QUZ3_9BACT</name>
<proteinExistence type="predicted"/>
<organism evidence="2 3">
    <name type="scientific">Candidatus Auribacter fodinae</name>
    <dbReference type="NCBI Taxonomy" id="2093366"/>
    <lineage>
        <taxon>Bacteria</taxon>
        <taxon>Pseudomonadati</taxon>
        <taxon>Candidatus Auribacterota</taxon>
        <taxon>Candidatus Auribacteria</taxon>
        <taxon>Candidatus Auribacterales</taxon>
        <taxon>Candidatus Auribacteraceae</taxon>
        <taxon>Candidatus Auribacter</taxon>
    </lineage>
</organism>
<sequence>GSGLTTLNPVPEPLTISMLLLAVIGVIARRKMR</sequence>
<dbReference type="Proteomes" id="UP000266426">
    <property type="component" value="Unassembled WGS sequence"/>
</dbReference>
<keyword evidence="1" id="KW-1133">Transmembrane helix</keyword>
<feature type="transmembrane region" description="Helical" evidence="1">
    <location>
        <begin position="12"/>
        <end position="28"/>
    </location>
</feature>